<dbReference type="EMBL" id="VCGU01000001">
    <property type="protein sequence ID" value="TRY81179.1"/>
    <property type="molecule type" value="Genomic_DNA"/>
</dbReference>
<keyword evidence="3" id="KW-1185">Reference proteome</keyword>
<proteinExistence type="predicted"/>
<protein>
    <submittedName>
        <fullName evidence="2">Uncharacterized protein</fullName>
    </submittedName>
</protein>
<evidence type="ECO:0000256" key="1">
    <source>
        <dbReference type="SAM" id="MobiDB-lite"/>
    </source>
</evidence>
<comment type="caution">
    <text evidence="2">The sequence shown here is derived from an EMBL/GenBank/DDBJ whole genome shotgun (WGS) entry which is preliminary data.</text>
</comment>
<feature type="region of interest" description="Disordered" evidence="1">
    <location>
        <begin position="1"/>
        <end position="21"/>
    </location>
</feature>
<name>A0A553PU14_TIGCA</name>
<dbReference type="AlphaFoldDB" id="A0A553PU14"/>
<feature type="region of interest" description="Disordered" evidence="1">
    <location>
        <begin position="372"/>
        <end position="430"/>
    </location>
</feature>
<organism evidence="2 3">
    <name type="scientific">Tigriopus californicus</name>
    <name type="common">Marine copepod</name>
    <dbReference type="NCBI Taxonomy" id="6832"/>
    <lineage>
        <taxon>Eukaryota</taxon>
        <taxon>Metazoa</taxon>
        <taxon>Ecdysozoa</taxon>
        <taxon>Arthropoda</taxon>
        <taxon>Crustacea</taxon>
        <taxon>Multicrustacea</taxon>
        <taxon>Hexanauplia</taxon>
        <taxon>Copepoda</taxon>
        <taxon>Harpacticoida</taxon>
        <taxon>Harpacticidae</taxon>
        <taxon>Tigriopus</taxon>
    </lineage>
</organism>
<feature type="compositionally biased region" description="Basic and acidic residues" evidence="1">
    <location>
        <begin position="406"/>
        <end position="421"/>
    </location>
</feature>
<reference evidence="2 3" key="1">
    <citation type="journal article" date="2018" name="Nat. Ecol. Evol.">
        <title>Genomic signatures of mitonuclear coevolution across populations of Tigriopus californicus.</title>
        <authorList>
            <person name="Barreto F.S."/>
            <person name="Watson E.T."/>
            <person name="Lima T.G."/>
            <person name="Willett C.S."/>
            <person name="Edmands S."/>
            <person name="Li W."/>
            <person name="Burton R.S."/>
        </authorList>
    </citation>
    <scope>NUCLEOTIDE SEQUENCE [LARGE SCALE GENOMIC DNA]</scope>
    <source>
        <strain evidence="2 3">San Diego</strain>
    </source>
</reference>
<feature type="compositionally biased region" description="Basic and acidic residues" evidence="1">
    <location>
        <begin position="1"/>
        <end position="16"/>
    </location>
</feature>
<feature type="compositionally biased region" description="Basic and acidic residues" evidence="1">
    <location>
        <begin position="245"/>
        <end position="263"/>
    </location>
</feature>
<sequence>MAQEGKESHPAEDWHFCHSTSKKRKPDGIIIITLITIIGAVSCFILCNEDEELKEAELILDTPTREAYEGMIQALKEGKDISFPGVGQDEFTIAIDTESPMKTSFQTQDDLEVAKNPQDHPDPIPPQTYQLRPDSLMGGSMHHLQSGESPFHQSTPTPLIKRSLFSVLEEDSSSPHQQIPSLTLTSAKEMGPSTIMGAGGGYSTKEDEFSNLIGLDESTEHTLNQLEADFARMRKTSERRRRQRSRAERMSFSEWTQKSKENQFKSASPHRRKSFISRLKRNSSDRTETRTGAGQELSTISSFSGSTMVTLSGGIRRRTGSGLTCFSGSLPVMKVLDDRMDILAVPNLATTLSKTANPKPVFHCEPIVRVMGSQNRTRSSPLGADGLKQRSPKSKTISIQTEPLESQDKATDSPKKEEKPQRPSRLCTHCLETYTSPKRQQLTFLERKRFFESMATTPK</sequence>
<feature type="region of interest" description="Disordered" evidence="1">
    <location>
        <begin position="229"/>
        <end position="273"/>
    </location>
</feature>
<dbReference type="Proteomes" id="UP000318571">
    <property type="component" value="Chromosome 12"/>
</dbReference>
<feature type="compositionally biased region" description="Polar residues" evidence="1">
    <location>
        <begin position="394"/>
        <end position="404"/>
    </location>
</feature>
<evidence type="ECO:0000313" key="3">
    <source>
        <dbReference type="Proteomes" id="UP000318571"/>
    </source>
</evidence>
<accession>A0A553PU14</accession>
<evidence type="ECO:0000313" key="2">
    <source>
        <dbReference type="EMBL" id="TRY81179.1"/>
    </source>
</evidence>
<gene>
    <name evidence="2" type="ORF">TCAL_14492</name>
</gene>